<evidence type="ECO:0000256" key="1">
    <source>
        <dbReference type="ARBA" id="ARBA00022801"/>
    </source>
</evidence>
<dbReference type="NCBIfam" id="TIGR02274">
    <property type="entry name" value="dCTP_deam"/>
    <property type="match status" value="1"/>
</dbReference>
<proteinExistence type="predicted"/>
<dbReference type="InterPro" id="IPR036157">
    <property type="entry name" value="dUTPase-like_sf"/>
</dbReference>
<organism evidence="3 4">
    <name type="scientific">Candidatus Amesbacteria bacterium GW2011_GWA1_48_9</name>
    <dbReference type="NCBI Taxonomy" id="1618355"/>
    <lineage>
        <taxon>Bacteria</taxon>
        <taxon>Candidatus Amesiibacteriota</taxon>
    </lineage>
</organism>
<dbReference type="InterPro" id="IPR033704">
    <property type="entry name" value="dUTPase_trimeric"/>
</dbReference>
<dbReference type="GO" id="GO:0008829">
    <property type="term" value="F:dCTP deaminase activity"/>
    <property type="evidence" value="ECO:0007669"/>
    <property type="project" value="InterPro"/>
</dbReference>
<accession>A0A0G1Y2X2</accession>
<dbReference type="CDD" id="cd07557">
    <property type="entry name" value="trimeric_dUTPase"/>
    <property type="match status" value="1"/>
</dbReference>
<gene>
    <name evidence="3" type="ORF">UY33_C0003G0002</name>
</gene>
<keyword evidence="1" id="KW-0378">Hydrolase</keyword>
<dbReference type="Pfam" id="PF22769">
    <property type="entry name" value="DCD"/>
    <property type="match status" value="1"/>
</dbReference>
<keyword evidence="2" id="KW-0546">Nucleotide metabolism</keyword>
<reference evidence="3 4" key="1">
    <citation type="journal article" date="2015" name="Nature">
        <title>rRNA introns, odd ribosomes, and small enigmatic genomes across a large radiation of phyla.</title>
        <authorList>
            <person name="Brown C.T."/>
            <person name="Hug L.A."/>
            <person name="Thomas B.C."/>
            <person name="Sharon I."/>
            <person name="Castelle C.J."/>
            <person name="Singh A."/>
            <person name="Wilkins M.J."/>
            <person name="Williams K.H."/>
            <person name="Banfield J.F."/>
        </authorList>
    </citation>
    <scope>NUCLEOTIDE SEQUENCE [LARGE SCALE GENOMIC DNA]</scope>
</reference>
<name>A0A0G1Y2X2_9BACT</name>
<dbReference type="InterPro" id="IPR011962">
    <property type="entry name" value="dCTP_deaminase"/>
</dbReference>
<sequence>MSGVEARNWRDLYGFLPDWAIVNMIREEIIGIDPLNGRWEEDMGTVSVDFHLGKRVRTSKSTDSIDVKVGVKSGEYDLVELSKGDVYIFSPTVLAIAEVQEHLTLPNDVIAFVEGKSSLARLGLVVHLTAGRFDPGWDGTPVMEFLNNGSREIIVPYGWPICAFTFYRMMSNVDRPYSRRGRYFGVNDIHSLVQKEGINGERLVGNKKKSI</sequence>
<dbReference type="PANTHER" id="PTHR42680">
    <property type="entry name" value="DCTP DEAMINASE"/>
    <property type="match status" value="1"/>
</dbReference>
<dbReference type="Proteomes" id="UP000034637">
    <property type="component" value="Unassembled WGS sequence"/>
</dbReference>
<evidence type="ECO:0000313" key="3">
    <source>
        <dbReference type="EMBL" id="KKW00874.1"/>
    </source>
</evidence>
<protein>
    <submittedName>
        <fullName evidence="3">Deoxycytidine triphosphate deaminase</fullName>
    </submittedName>
</protein>
<dbReference type="SUPFAM" id="SSF51283">
    <property type="entry name" value="dUTPase-like"/>
    <property type="match status" value="1"/>
</dbReference>
<dbReference type="Gene3D" id="2.70.40.10">
    <property type="match status" value="1"/>
</dbReference>
<dbReference type="PANTHER" id="PTHR42680:SF3">
    <property type="entry name" value="DCTP DEAMINASE"/>
    <property type="match status" value="1"/>
</dbReference>
<dbReference type="EMBL" id="LCPP01000003">
    <property type="protein sequence ID" value="KKW00874.1"/>
    <property type="molecule type" value="Genomic_DNA"/>
</dbReference>
<dbReference type="AlphaFoldDB" id="A0A0G1Y2X2"/>
<dbReference type="GO" id="GO:0006229">
    <property type="term" value="P:dUTP biosynthetic process"/>
    <property type="evidence" value="ECO:0007669"/>
    <property type="project" value="InterPro"/>
</dbReference>
<evidence type="ECO:0000313" key="4">
    <source>
        <dbReference type="Proteomes" id="UP000034637"/>
    </source>
</evidence>
<comment type="caution">
    <text evidence="3">The sequence shown here is derived from an EMBL/GenBank/DDBJ whole genome shotgun (WGS) entry which is preliminary data.</text>
</comment>
<evidence type="ECO:0000256" key="2">
    <source>
        <dbReference type="ARBA" id="ARBA00023080"/>
    </source>
</evidence>